<name>A0A8S9WMR3_APOLU</name>
<evidence type="ECO:0008006" key="4">
    <source>
        <dbReference type="Google" id="ProtNLM"/>
    </source>
</evidence>
<evidence type="ECO:0000256" key="1">
    <source>
        <dbReference type="SAM" id="SignalP"/>
    </source>
</evidence>
<evidence type="ECO:0000313" key="2">
    <source>
        <dbReference type="EMBL" id="KAF6198132.1"/>
    </source>
</evidence>
<accession>A0A8S9WMR3</accession>
<dbReference type="EMBL" id="WIXP02000016">
    <property type="protein sequence ID" value="KAF6198132.1"/>
    <property type="molecule type" value="Genomic_DNA"/>
</dbReference>
<reference evidence="2" key="1">
    <citation type="journal article" date="2021" name="Mol. Ecol. Resour.">
        <title>Apolygus lucorum genome provides insights into omnivorousness and mesophyll feeding.</title>
        <authorList>
            <person name="Liu Y."/>
            <person name="Liu H."/>
            <person name="Wang H."/>
            <person name="Huang T."/>
            <person name="Liu B."/>
            <person name="Yang B."/>
            <person name="Yin L."/>
            <person name="Li B."/>
            <person name="Zhang Y."/>
            <person name="Zhang S."/>
            <person name="Jiang F."/>
            <person name="Zhang X."/>
            <person name="Ren Y."/>
            <person name="Wang B."/>
            <person name="Wang S."/>
            <person name="Lu Y."/>
            <person name="Wu K."/>
            <person name="Fan W."/>
            <person name="Wang G."/>
        </authorList>
    </citation>
    <scope>NUCLEOTIDE SEQUENCE</scope>
    <source>
        <strain evidence="2">12Hb</strain>
    </source>
</reference>
<dbReference type="AlphaFoldDB" id="A0A8S9WMR3"/>
<protein>
    <recommendedName>
        <fullName evidence="4">Cystatin domain-containing protein</fullName>
    </recommendedName>
</protein>
<organism evidence="2 3">
    <name type="scientific">Apolygus lucorum</name>
    <name type="common">Small green plant bug</name>
    <name type="synonym">Lygocoris lucorum</name>
    <dbReference type="NCBI Taxonomy" id="248454"/>
    <lineage>
        <taxon>Eukaryota</taxon>
        <taxon>Metazoa</taxon>
        <taxon>Ecdysozoa</taxon>
        <taxon>Arthropoda</taxon>
        <taxon>Hexapoda</taxon>
        <taxon>Insecta</taxon>
        <taxon>Pterygota</taxon>
        <taxon>Neoptera</taxon>
        <taxon>Paraneoptera</taxon>
        <taxon>Hemiptera</taxon>
        <taxon>Heteroptera</taxon>
        <taxon>Panheteroptera</taxon>
        <taxon>Cimicomorpha</taxon>
        <taxon>Miridae</taxon>
        <taxon>Mirini</taxon>
        <taxon>Apolygus</taxon>
    </lineage>
</organism>
<keyword evidence="3" id="KW-1185">Reference proteome</keyword>
<proteinExistence type="predicted"/>
<feature type="signal peptide" evidence="1">
    <location>
        <begin position="1"/>
        <end position="24"/>
    </location>
</feature>
<feature type="chain" id="PRO_5035846743" description="Cystatin domain-containing protein" evidence="1">
    <location>
        <begin position="25"/>
        <end position="115"/>
    </location>
</feature>
<gene>
    <name evidence="2" type="ORF">GE061_007879</name>
</gene>
<sequence>MRKMELAILKHIALISCFLTLTKTAEEPTTFIKWKKMNVSTPIFKDWLNKAMLIAGVNNMHVKNLTEVYMGKEGVEYMSYKMKFDATIKEKSKNCHIGFHVAGKVVVDRLVCFSS</sequence>
<evidence type="ECO:0000313" key="3">
    <source>
        <dbReference type="Proteomes" id="UP000466442"/>
    </source>
</evidence>
<dbReference type="Proteomes" id="UP000466442">
    <property type="component" value="Linkage Group LG16"/>
</dbReference>
<keyword evidence="1" id="KW-0732">Signal</keyword>
<comment type="caution">
    <text evidence="2">The sequence shown here is derived from an EMBL/GenBank/DDBJ whole genome shotgun (WGS) entry which is preliminary data.</text>
</comment>